<dbReference type="AlphaFoldDB" id="S2E0C2"/>
<reference evidence="1" key="2">
    <citation type="submission" date="2012-06" db="EMBL/GenBank/DDBJ databases">
        <authorList>
            <person name="Francis C."/>
            <person name="Mosier A."/>
            <person name="Ferriera S."/>
            <person name="Johnson J."/>
            <person name="Kim M."/>
            <person name="Montgomery R."/>
            <person name="Kravitz S."/>
            <person name="Beeson K."/>
            <person name="Sutton G."/>
            <person name="Rogers Y.-H."/>
            <person name="Friedman R."/>
            <person name="Frazier M."/>
            <person name="Venter J.C."/>
        </authorList>
    </citation>
    <scope>NUCLEOTIDE SEQUENCE</scope>
    <source>
        <strain evidence="1">BG20</strain>
    </source>
</reference>
<dbReference type="EMBL" id="AHJG01000252">
    <property type="protein sequence ID" value="EPA04810.1"/>
    <property type="molecule type" value="Genomic_DNA"/>
</dbReference>
<keyword evidence="3" id="KW-1185">Reference proteome</keyword>
<gene>
    <name evidence="1" type="ORF">BG20_I2664</name>
    <name evidence="2" type="ORF">BG20_I2667</name>
</gene>
<dbReference type="SUPFAM" id="SSF48452">
    <property type="entry name" value="TPR-like"/>
    <property type="match status" value="1"/>
</dbReference>
<sequence>MGLFGSTNNSDLMYDAMSLMEKNQPKGAIALFNKILKQNPKNIEALYNKGLALNQIK</sequence>
<proteinExistence type="predicted"/>
<dbReference type="Gene3D" id="1.25.40.1040">
    <property type="match status" value="1"/>
</dbReference>
<feature type="non-terminal residue" evidence="1">
    <location>
        <position position="57"/>
    </location>
</feature>
<evidence type="ECO:0008006" key="4">
    <source>
        <dbReference type="Google" id="ProtNLM"/>
    </source>
</evidence>
<accession>S2E0C2</accession>
<reference evidence="1 3" key="1">
    <citation type="journal article" date="2012" name="J. Bacteriol.">
        <title>Genome Sequence of "Candidatus Nitrosoarchaeum limnia" BG20, a Low-Salinity Ammonia-Oxidizing Archaeon from the San Francisco Bay Estuary.</title>
        <authorList>
            <person name="Mosier A.C."/>
            <person name="Allen E.E."/>
            <person name="Kim M."/>
            <person name="Ferriera S."/>
            <person name="Francis C.A."/>
        </authorList>
    </citation>
    <scope>NUCLEOTIDE SEQUENCE [LARGE SCALE GENOMIC DNA]</scope>
    <source>
        <strain evidence="1 3">BG20</strain>
    </source>
</reference>
<comment type="caution">
    <text evidence="1">The sequence shown here is derived from an EMBL/GenBank/DDBJ whole genome shotgun (WGS) entry which is preliminary data.</text>
</comment>
<name>S2E0C2_9ARCH</name>
<evidence type="ECO:0000313" key="3">
    <source>
        <dbReference type="Proteomes" id="UP000014065"/>
    </source>
</evidence>
<dbReference type="EMBL" id="AHJG01000020">
    <property type="protein sequence ID" value="EPA06663.1"/>
    <property type="molecule type" value="Genomic_DNA"/>
</dbReference>
<dbReference type="InterPro" id="IPR011990">
    <property type="entry name" value="TPR-like_helical_dom_sf"/>
</dbReference>
<evidence type="ECO:0000313" key="2">
    <source>
        <dbReference type="EMBL" id="EPA06663.1"/>
    </source>
</evidence>
<organism evidence="1 3">
    <name type="scientific">Candidatus Nitrosarchaeum limnium BG20</name>
    <dbReference type="NCBI Taxonomy" id="859192"/>
    <lineage>
        <taxon>Archaea</taxon>
        <taxon>Nitrososphaerota</taxon>
        <taxon>Nitrososphaeria</taxon>
        <taxon>Nitrosopumilales</taxon>
        <taxon>Nitrosopumilaceae</taxon>
        <taxon>Nitrosarchaeum</taxon>
    </lineage>
</organism>
<evidence type="ECO:0000313" key="1">
    <source>
        <dbReference type="EMBL" id="EPA04810.1"/>
    </source>
</evidence>
<protein>
    <recommendedName>
        <fullName evidence="4">Tetratricopeptide repeat protein</fullName>
    </recommendedName>
</protein>
<dbReference type="Proteomes" id="UP000014065">
    <property type="component" value="Unassembled WGS sequence"/>
</dbReference>